<dbReference type="PANTHER" id="PTHR34220">
    <property type="entry name" value="SENSOR HISTIDINE KINASE YPDA"/>
    <property type="match status" value="1"/>
</dbReference>
<reference evidence="4 5" key="1">
    <citation type="submission" date="2016-10" db="EMBL/GenBank/DDBJ databases">
        <title>Rhodobacter sp. LPB0142, isolated from sea water.</title>
        <authorList>
            <person name="Kim E."/>
            <person name="Yi H."/>
        </authorList>
    </citation>
    <scope>NUCLEOTIDE SEQUENCE [LARGE SCALE GENOMIC DNA]</scope>
    <source>
        <strain evidence="4 5">LPB0142</strain>
    </source>
</reference>
<name>A0A1D9MC34_9RHOB</name>
<protein>
    <recommendedName>
        <fullName evidence="3">Signal transduction histidine kinase internal region domain-containing protein</fullName>
    </recommendedName>
</protein>
<dbReference type="Pfam" id="PF06580">
    <property type="entry name" value="His_kinase"/>
    <property type="match status" value="1"/>
</dbReference>
<feature type="domain" description="Signal transduction histidine kinase internal region" evidence="3">
    <location>
        <begin position="165"/>
        <end position="244"/>
    </location>
</feature>
<dbReference type="Proteomes" id="UP000176562">
    <property type="component" value="Chromosome"/>
</dbReference>
<accession>A0A1D9MC34</accession>
<sequence length="358" mass="36950">MTQPPAPSPAPAAAALKRDVAKLGAAFAAGLFLVSSLVWGLAGIDPVASAGPKLLGIAGDAALAGLITVALWRLGARPLALKLGVAAGLALALAPLSGLIDWGLHIRAVAPEPVPFQRDYFASVVIFTTSELFGWACIVVALQYSAQTRAAERHLAQLREEAQAAQLRALHYQINPHFLFNTLNSVAGLIEEGEATAARDMVLGLADFLRGTLTLDPLSTVALADEVALQRAYLAIEAVRFAERMRVEIALPEALGGARVPALILQPLIENAVKHGVARSPGPVTIRLAARAEAGGLRLSVDTIGAGAAPGAAPAEGMGLGLANVDARLAGLYPGRAGARGAMVAPGHHRAEIWMPLA</sequence>
<dbReference type="STRING" id="1850250.LPB142_08760"/>
<evidence type="ECO:0000313" key="4">
    <source>
        <dbReference type="EMBL" id="AOZ69391.1"/>
    </source>
</evidence>
<dbReference type="InterPro" id="IPR010559">
    <property type="entry name" value="Sig_transdc_His_kin_internal"/>
</dbReference>
<proteinExistence type="predicted"/>
<dbReference type="GO" id="GO:0000155">
    <property type="term" value="F:phosphorelay sensor kinase activity"/>
    <property type="evidence" value="ECO:0007669"/>
    <property type="project" value="InterPro"/>
</dbReference>
<keyword evidence="2" id="KW-1133">Transmembrane helix</keyword>
<feature type="coiled-coil region" evidence="1">
    <location>
        <begin position="141"/>
        <end position="175"/>
    </location>
</feature>
<evidence type="ECO:0000256" key="2">
    <source>
        <dbReference type="SAM" id="Phobius"/>
    </source>
</evidence>
<evidence type="ECO:0000259" key="3">
    <source>
        <dbReference type="Pfam" id="PF06580"/>
    </source>
</evidence>
<dbReference type="Gene3D" id="3.30.565.10">
    <property type="entry name" value="Histidine kinase-like ATPase, C-terminal domain"/>
    <property type="match status" value="1"/>
</dbReference>
<dbReference type="RefSeq" id="WP_071166146.1">
    <property type="nucleotide sequence ID" value="NZ_CP017781.1"/>
</dbReference>
<dbReference type="GO" id="GO:0016020">
    <property type="term" value="C:membrane"/>
    <property type="evidence" value="ECO:0007669"/>
    <property type="project" value="InterPro"/>
</dbReference>
<evidence type="ECO:0000313" key="5">
    <source>
        <dbReference type="Proteomes" id="UP000176562"/>
    </source>
</evidence>
<dbReference type="KEGG" id="rhp:LPB142_08760"/>
<keyword evidence="1" id="KW-0175">Coiled coil</keyword>
<dbReference type="SUPFAM" id="SSF55874">
    <property type="entry name" value="ATPase domain of HSP90 chaperone/DNA topoisomerase II/histidine kinase"/>
    <property type="match status" value="1"/>
</dbReference>
<dbReference type="EMBL" id="CP017781">
    <property type="protein sequence ID" value="AOZ69391.1"/>
    <property type="molecule type" value="Genomic_DNA"/>
</dbReference>
<dbReference type="InterPro" id="IPR050640">
    <property type="entry name" value="Bact_2-comp_sensor_kinase"/>
</dbReference>
<dbReference type="AlphaFoldDB" id="A0A1D9MC34"/>
<organism evidence="4 5">
    <name type="scientific">Rhodobacter xanthinilyticus</name>
    <dbReference type="NCBI Taxonomy" id="1850250"/>
    <lineage>
        <taxon>Bacteria</taxon>
        <taxon>Pseudomonadati</taxon>
        <taxon>Pseudomonadota</taxon>
        <taxon>Alphaproteobacteria</taxon>
        <taxon>Rhodobacterales</taxon>
        <taxon>Rhodobacter group</taxon>
        <taxon>Rhodobacter</taxon>
    </lineage>
</organism>
<keyword evidence="2" id="KW-0472">Membrane</keyword>
<dbReference type="PANTHER" id="PTHR34220:SF7">
    <property type="entry name" value="SENSOR HISTIDINE KINASE YPDA"/>
    <property type="match status" value="1"/>
</dbReference>
<evidence type="ECO:0000256" key="1">
    <source>
        <dbReference type="SAM" id="Coils"/>
    </source>
</evidence>
<feature type="transmembrane region" description="Helical" evidence="2">
    <location>
        <begin position="120"/>
        <end position="144"/>
    </location>
</feature>
<feature type="transmembrane region" description="Helical" evidence="2">
    <location>
        <begin position="54"/>
        <end position="72"/>
    </location>
</feature>
<keyword evidence="5" id="KW-1185">Reference proteome</keyword>
<dbReference type="InterPro" id="IPR036890">
    <property type="entry name" value="HATPase_C_sf"/>
</dbReference>
<feature type="transmembrane region" description="Helical" evidence="2">
    <location>
        <begin position="20"/>
        <end position="42"/>
    </location>
</feature>
<gene>
    <name evidence="4" type="ORF">LPB142_08760</name>
</gene>
<feature type="transmembrane region" description="Helical" evidence="2">
    <location>
        <begin position="79"/>
        <end position="100"/>
    </location>
</feature>
<keyword evidence="2" id="KW-0812">Transmembrane</keyword>